<keyword evidence="3" id="KW-1185">Reference proteome</keyword>
<organism evidence="2 3">
    <name type="scientific">Aristophania vespae</name>
    <dbReference type="NCBI Taxonomy" id="2697033"/>
    <lineage>
        <taxon>Bacteria</taxon>
        <taxon>Pseudomonadati</taxon>
        <taxon>Pseudomonadota</taxon>
        <taxon>Alphaproteobacteria</taxon>
        <taxon>Acetobacterales</taxon>
        <taxon>Acetobacteraceae</taxon>
        <taxon>Aristophania</taxon>
    </lineage>
</organism>
<dbReference type="KEGG" id="bomb:GT348_07310"/>
<sequence length="555" mass="59014">MVELNWPTFPNATHMRQDSQGRPETQNLIPGKQLGTEIDEFLLNPLIHKVCDITDALKTVQPAGDYALNSRVTTVDNDLQNFKADAVTGHGYSDNDKRITNIWANNDKDYPRLQANVGTDQTLVTARIEDVTKETARAQSAEATLVSGTLGTGPNDKAGRGLHTSASGHAFYWDDSGAKGDLAYLSDVTDETTRAKSAEATLVSGTLGMGSTDKAGRGLHTSASGRPNYWDTDGTKGDLAYYNDVTTVSVDLQNFKADAVTGHGYSDGDLRVTNVWANKIDKNRPRLQANIGTDQSLITARIEDITDETARAQSAEATLVSGTLGTGPNDKAGRGLHTSTSGRPNYWDIDGTKGDLAYYKDVTTVSVDLQNFKADAITGHGYNDGDLRVTNIWANKIDKNRPRLQANIGTDQSLITARVEDITDETARAQSAEATLVSGTLGMGSTDKAGRGLHTSASGHAFYWDETGARGYLAYYASLIRRPLTATQNGSTIVPDGVTQLIAEIVGGGGAGGSCQGRSLQESVYAAGGGAGGYLKVQISVSPEIRSAGSLVKEP</sequence>
<gene>
    <name evidence="2" type="ORF">GT348_07310</name>
</gene>
<evidence type="ECO:0000313" key="2">
    <source>
        <dbReference type="EMBL" id="QHI96070.1"/>
    </source>
</evidence>
<evidence type="ECO:0000313" key="3">
    <source>
        <dbReference type="Proteomes" id="UP000463975"/>
    </source>
</evidence>
<feature type="region of interest" description="Disordered" evidence="1">
    <location>
        <begin position="1"/>
        <end position="26"/>
    </location>
</feature>
<dbReference type="Proteomes" id="UP000463975">
    <property type="component" value="Chromosome"/>
</dbReference>
<evidence type="ECO:0000256" key="1">
    <source>
        <dbReference type="SAM" id="MobiDB-lite"/>
    </source>
</evidence>
<name>A0A6P1NHR1_9PROT</name>
<dbReference type="RefSeq" id="WP_160619143.1">
    <property type="nucleotide sequence ID" value="NZ_CP047652.1"/>
</dbReference>
<accession>A0A6P1NHR1</accession>
<protein>
    <submittedName>
        <fullName evidence="2">Uncharacterized protein</fullName>
    </submittedName>
</protein>
<dbReference type="AlphaFoldDB" id="A0A6P1NHR1"/>
<dbReference type="EMBL" id="CP047652">
    <property type="protein sequence ID" value="QHI96070.1"/>
    <property type="molecule type" value="Genomic_DNA"/>
</dbReference>
<proteinExistence type="predicted"/>
<reference evidence="2 3" key="1">
    <citation type="submission" date="2020-01" db="EMBL/GenBank/DDBJ databases">
        <title>Genome sequencing of strain KACC 21507.</title>
        <authorList>
            <person name="Heo J."/>
            <person name="Kim S.-J."/>
            <person name="Kim J.-S."/>
            <person name="Hong S.-B."/>
            <person name="Kwon S.-W."/>
        </authorList>
    </citation>
    <scope>NUCLEOTIDE SEQUENCE [LARGE SCALE GENOMIC DNA]</scope>
    <source>
        <strain evidence="2 3">KACC 21507</strain>
    </source>
</reference>